<evidence type="ECO:0000256" key="1">
    <source>
        <dbReference type="SAM" id="Phobius"/>
    </source>
</evidence>
<feature type="transmembrane region" description="Helical" evidence="1">
    <location>
        <begin position="24"/>
        <end position="49"/>
    </location>
</feature>
<keyword evidence="1" id="KW-1133">Transmembrane helix</keyword>
<dbReference type="AlphaFoldDB" id="A0A699YSI7"/>
<evidence type="ECO:0000313" key="2">
    <source>
        <dbReference type="EMBL" id="GFH09754.1"/>
    </source>
</evidence>
<keyword evidence="3" id="KW-1185">Reference proteome</keyword>
<keyword evidence="1" id="KW-0812">Transmembrane</keyword>
<dbReference type="EMBL" id="BLLF01000260">
    <property type="protein sequence ID" value="GFH09754.1"/>
    <property type="molecule type" value="Genomic_DNA"/>
</dbReference>
<name>A0A699YSI7_HAELA</name>
<sequence length="69" mass="7751">MYSLQVAGAGEPPTLQGRHPNFNIVFFALGFTLPCCTAQLVCALFTRIIDLDYRVPLIRVMFAPYDTQQ</sequence>
<feature type="non-terminal residue" evidence="2">
    <location>
        <position position="69"/>
    </location>
</feature>
<protein>
    <submittedName>
        <fullName evidence="2">Uncharacterized protein</fullName>
    </submittedName>
</protein>
<evidence type="ECO:0000313" key="3">
    <source>
        <dbReference type="Proteomes" id="UP000485058"/>
    </source>
</evidence>
<keyword evidence="1" id="KW-0472">Membrane</keyword>
<gene>
    <name evidence="2" type="ORF">HaLaN_04953</name>
</gene>
<dbReference type="Proteomes" id="UP000485058">
    <property type="component" value="Unassembled WGS sequence"/>
</dbReference>
<comment type="caution">
    <text evidence="2">The sequence shown here is derived from an EMBL/GenBank/DDBJ whole genome shotgun (WGS) entry which is preliminary data.</text>
</comment>
<reference evidence="2 3" key="1">
    <citation type="submission" date="2020-02" db="EMBL/GenBank/DDBJ databases">
        <title>Draft genome sequence of Haematococcus lacustris strain NIES-144.</title>
        <authorList>
            <person name="Morimoto D."/>
            <person name="Nakagawa S."/>
            <person name="Yoshida T."/>
            <person name="Sawayama S."/>
        </authorList>
    </citation>
    <scope>NUCLEOTIDE SEQUENCE [LARGE SCALE GENOMIC DNA]</scope>
    <source>
        <strain evidence="2 3">NIES-144</strain>
    </source>
</reference>
<organism evidence="2 3">
    <name type="scientific">Haematococcus lacustris</name>
    <name type="common">Green alga</name>
    <name type="synonym">Haematococcus pluvialis</name>
    <dbReference type="NCBI Taxonomy" id="44745"/>
    <lineage>
        <taxon>Eukaryota</taxon>
        <taxon>Viridiplantae</taxon>
        <taxon>Chlorophyta</taxon>
        <taxon>core chlorophytes</taxon>
        <taxon>Chlorophyceae</taxon>
        <taxon>CS clade</taxon>
        <taxon>Chlamydomonadales</taxon>
        <taxon>Haematococcaceae</taxon>
        <taxon>Haematococcus</taxon>
    </lineage>
</organism>
<feature type="non-terminal residue" evidence="2">
    <location>
        <position position="1"/>
    </location>
</feature>
<accession>A0A699YSI7</accession>
<proteinExistence type="predicted"/>